<dbReference type="Pfam" id="PF00868">
    <property type="entry name" value="Transglut_N"/>
    <property type="match status" value="1"/>
</dbReference>
<dbReference type="FunFam" id="2.60.40.10:FF:000171">
    <property type="entry name" value="protein-glutamine gamma-glutamyltransferase 6"/>
    <property type="match status" value="1"/>
</dbReference>
<evidence type="ECO:0000256" key="1">
    <source>
        <dbReference type="ARBA" id="ARBA00005968"/>
    </source>
</evidence>
<dbReference type="InterPro" id="IPR008958">
    <property type="entry name" value="Transglutaminase_C"/>
</dbReference>
<keyword evidence="3" id="KW-0106">Calcium</keyword>
<dbReference type="InterPro" id="IPR002931">
    <property type="entry name" value="Transglutaminase-like"/>
</dbReference>
<feature type="active site" evidence="2">
    <location>
        <position position="282"/>
    </location>
</feature>
<comment type="similarity">
    <text evidence="1">Belongs to the transglutaminase superfamily. Transglutaminase family.</text>
</comment>
<dbReference type="EMBL" id="OU896715">
    <property type="protein sequence ID" value="CAH1183736.1"/>
    <property type="molecule type" value="Genomic_DNA"/>
</dbReference>
<dbReference type="Gene3D" id="3.90.260.10">
    <property type="entry name" value="Transglutaminase-like"/>
    <property type="match status" value="1"/>
</dbReference>
<evidence type="ECO:0000256" key="3">
    <source>
        <dbReference type="PIRSR" id="PIRSR000459-2"/>
    </source>
</evidence>
<comment type="cofactor">
    <cofactor evidence="3">
        <name>Ca(2+)</name>
        <dbReference type="ChEBI" id="CHEBI:29108"/>
    </cofactor>
    <text evidence="3">Binds 1 Ca(2+) ion per subunit.</text>
</comment>
<feature type="binding site" evidence="3">
    <location>
        <position position="410"/>
    </location>
    <ligand>
        <name>Ca(2+)</name>
        <dbReference type="ChEBI" id="CHEBI:29108"/>
    </ligand>
</feature>
<dbReference type="SUPFAM" id="SSF81296">
    <property type="entry name" value="E set domains"/>
    <property type="match status" value="1"/>
</dbReference>
<feature type="binding site" evidence="3">
    <location>
        <position position="465"/>
    </location>
    <ligand>
        <name>Ca(2+)</name>
        <dbReference type="ChEBI" id="CHEBI:29108"/>
    </ligand>
</feature>
<dbReference type="Pfam" id="PF01841">
    <property type="entry name" value="Transglut_core"/>
    <property type="match status" value="1"/>
</dbReference>
<keyword evidence="3" id="KW-0479">Metal-binding</keyword>
<dbReference type="PANTHER" id="PTHR11590">
    <property type="entry name" value="PROTEIN-GLUTAMINE GAMMA-GLUTAMYLTRANSFERASE"/>
    <property type="match status" value="1"/>
</dbReference>
<organism evidence="5 6">
    <name type="scientific">Phaedon cochleariae</name>
    <name type="common">Mustard beetle</name>
    <dbReference type="NCBI Taxonomy" id="80249"/>
    <lineage>
        <taxon>Eukaryota</taxon>
        <taxon>Metazoa</taxon>
        <taxon>Ecdysozoa</taxon>
        <taxon>Arthropoda</taxon>
        <taxon>Hexapoda</taxon>
        <taxon>Insecta</taxon>
        <taxon>Pterygota</taxon>
        <taxon>Neoptera</taxon>
        <taxon>Endopterygota</taxon>
        <taxon>Coleoptera</taxon>
        <taxon>Polyphaga</taxon>
        <taxon>Cucujiformia</taxon>
        <taxon>Chrysomeloidea</taxon>
        <taxon>Chrysomelidae</taxon>
        <taxon>Chrysomelinae</taxon>
        <taxon>Chrysomelini</taxon>
        <taxon>Phaedon</taxon>
    </lineage>
</organism>
<dbReference type="Pfam" id="PF00927">
    <property type="entry name" value="Transglut_C"/>
    <property type="match status" value="2"/>
</dbReference>
<dbReference type="GO" id="GO:0046872">
    <property type="term" value="F:metal ion binding"/>
    <property type="evidence" value="ECO:0007669"/>
    <property type="project" value="UniProtKB-KW"/>
</dbReference>
<protein>
    <recommendedName>
        <fullName evidence="4">Transglutaminase-like domain-containing protein</fullName>
    </recommendedName>
</protein>
<dbReference type="FunFam" id="2.60.40.10:FF:000090">
    <property type="entry name" value="Protein-glutamine gamma-glutamyltransferase 2"/>
    <property type="match status" value="1"/>
</dbReference>
<reference evidence="5" key="2">
    <citation type="submission" date="2022-10" db="EMBL/GenBank/DDBJ databases">
        <authorList>
            <consortium name="ENA_rothamsted_submissions"/>
            <consortium name="culmorum"/>
            <person name="King R."/>
        </authorList>
    </citation>
    <scope>NUCLEOTIDE SEQUENCE</scope>
</reference>
<evidence type="ECO:0000256" key="2">
    <source>
        <dbReference type="PIRSR" id="PIRSR000459-1"/>
    </source>
</evidence>
<name>A0A9P0DPV3_PHACE</name>
<dbReference type="AlphaFoldDB" id="A0A9P0DPV3"/>
<dbReference type="SUPFAM" id="SSF49309">
    <property type="entry name" value="Transglutaminase, two C-terminal domains"/>
    <property type="match status" value="2"/>
</dbReference>
<dbReference type="FunFam" id="3.90.260.10:FF:000002">
    <property type="entry name" value="Erythrocyte membrane protein band 4.2"/>
    <property type="match status" value="1"/>
</dbReference>
<accession>A0A9P0DPV3</accession>
<dbReference type="PIRSF" id="PIRSF000459">
    <property type="entry name" value="TGM_EBP42"/>
    <property type="match status" value="1"/>
</dbReference>
<dbReference type="SMART" id="SM00460">
    <property type="entry name" value="TGc"/>
    <property type="match status" value="1"/>
</dbReference>
<dbReference type="InterPro" id="IPR001102">
    <property type="entry name" value="Transglutaminase_N"/>
</dbReference>
<evidence type="ECO:0000259" key="4">
    <source>
        <dbReference type="SMART" id="SM00460"/>
    </source>
</evidence>
<feature type="binding site" evidence="3">
    <location>
        <position position="408"/>
    </location>
    <ligand>
        <name>Ca(2+)</name>
        <dbReference type="ChEBI" id="CHEBI:29108"/>
    </ligand>
</feature>
<dbReference type="InterPro" id="IPR023608">
    <property type="entry name" value="Transglutaminase_animal"/>
</dbReference>
<dbReference type="InterPro" id="IPR038765">
    <property type="entry name" value="Papain-like_cys_pep_sf"/>
</dbReference>
<dbReference type="Proteomes" id="UP001153737">
    <property type="component" value="Chromosome 9"/>
</dbReference>
<proteinExistence type="inferred from homology"/>
<gene>
    <name evidence="5" type="ORF">PHAECO_LOCUS12710</name>
</gene>
<evidence type="ECO:0000313" key="6">
    <source>
        <dbReference type="Proteomes" id="UP001153737"/>
    </source>
</evidence>
<feature type="binding site" evidence="3">
    <location>
        <position position="470"/>
    </location>
    <ligand>
        <name>Ca(2+)</name>
        <dbReference type="ChEBI" id="CHEBI:29108"/>
    </ligand>
</feature>
<dbReference type="InterPro" id="IPR014756">
    <property type="entry name" value="Ig_E-set"/>
</dbReference>
<dbReference type="InterPro" id="IPR036238">
    <property type="entry name" value="Transglutaminase_C_sf"/>
</dbReference>
<evidence type="ECO:0000313" key="5">
    <source>
        <dbReference type="EMBL" id="CAH1183736.1"/>
    </source>
</evidence>
<feature type="active site" evidence="2">
    <location>
        <position position="368"/>
    </location>
</feature>
<dbReference type="InterPro" id="IPR013783">
    <property type="entry name" value="Ig-like_fold"/>
</dbReference>
<sequence>MEPISVTSTELYCKDNAKRHHTEEYDLVKAETPTCILRRGDSFFLALKFDRNFDVEKDVIRVSFGFGEKPSVVLGTKAVRPVLPKLKHFPKSAQIWGVMLSQNNRSSVVLNIRIPPHVQVGIWNFQIITSLSGQRGQRKDYKIPEDIYILFNPWCSEDGVYMEKEEERQEYIMNETGKIWCGTFKKPTGKVWTFGQFDEISLPTAVYLLEKSGLVAAQRGNPIMVTRAISAIINAVDDGGLLEGRWDGDYSDGTSPFAWTGSPAILEQYLTTNGTPVKYGQCWVYSAATVTICRALGIPCRSTTNYVSAHDTNSSLTVDKYFDVFGERIENGPDGTCSDSCWNFHVWNDVWMTRPDLPPGYGGWQVIDGTPQETSDQVMRCGPASVAAVRKGEVGYLYDTPFVFSEVNADIVHFQEDEESEWGFSRTSINQYHVGRKILTKKLGLTDDNSDTDMEDITRLFKNKEGTDAERLAVYNAVRGVPRAQEVYDMPDRGNEDVTFDLVDIETIPFGDTFLVEVAVENKSEEERTIKAVLSASSVYYTGTTANDLQKSKGTIKIKPGKKETLKLEITAAEYVGKLVDHSFIKLYAIANVEETKQVWSEEDDFTFVMPEVTITAAGTCKIGEPCEASFSFRNPLEFALTDCSYTLEGPGSQKPKNIKFRDVKPKELISLSQTFTGKASGVRKIVFNFTSKQAHNIHGSMTVKIEE</sequence>
<dbReference type="InterPro" id="IPR036985">
    <property type="entry name" value="Transglutaminase-like_sf"/>
</dbReference>
<dbReference type="SUPFAM" id="SSF54001">
    <property type="entry name" value="Cysteine proteinases"/>
    <property type="match status" value="1"/>
</dbReference>
<dbReference type="Gene3D" id="2.60.40.10">
    <property type="entry name" value="Immunoglobulins"/>
    <property type="match status" value="3"/>
</dbReference>
<feature type="domain" description="Transglutaminase-like" evidence="4">
    <location>
        <begin position="274"/>
        <end position="371"/>
    </location>
</feature>
<reference evidence="5" key="1">
    <citation type="submission" date="2022-01" db="EMBL/GenBank/DDBJ databases">
        <authorList>
            <person name="King R."/>
        </authorList>
    </citation>
    <scope>NUCLEOTIDE SEQUENCE</scope>
</reference>
<dbReference type="PANTHER" id="PTHR11590:SF52">
    <property type="entry name" value="HEMOCYTE PROTEIN-GLUTAMINE GAMMA-GLUTAMYLTRANSFERASE-LIKE PROTEIN"/>
    <property type="match status" value="1"/>
</dbReference>
<dbReference type="OrthoDB" id="437511at2759"/>
<dbReference type="InterPro" id="IPR050779">
    <property type="entry name" value="Transglutaminase"/>
</dbReference>
<feature type="active site" evidence="2">
    <location>
        <position position="345"/>
    </location>
</feature>
<keyword evidence="6" id="KW-1185">Reference proteome</keyword>
<dbReference type="GO" id="GO:0003810">
    <property type="term" value="F:protein-glutamine gamma-glutamyltransferase activity"/>
    <property type="evidence" value="ECO:0007669"/>
    <property type="project" value="InterPro"/>
</dbReference>